<dbReference type="RefSeq" id="XP_012934634.1">
    <property type="nucleotide sequence ID" value="XM_013079180.1"/>
</dbReference>
<dbReference type="InterPro" id="IPR014710">
    <property type="entry name" value="RmlC-like_jellyroll"/>
</dbReference>
<dbReference type="Gene3D" id="2.60.120.10">
    <property type="entry name" value="Jelly Rolls"/>
    <property type="match status" value="2"/>
</dbReference>
<feature type="domain" description="Cyclic nucleotide-binding" evidence="2">
    <location>
        <begin position="1"/>
        <end position="58"/>
    </location>
</feature>
<dbReference type="GeneID" id="101860311"/>
<name>A0ABM0ZUC1_APLCA</name>
<gene>
    <name evidence="4" type="primary">LOC101860311</name>
</gene>
<dbReference type="CDD" id="cd00038">
    <property type="entry name" value="CAP_ED"/>
    <property type="match status" value="1"/>
</dbReference>
<sequence length="428" mass="48524">MVLEEGESFAKPVAFLTKGQTFGELAIINRSARQSSIIARETCQFLTISVDDYHNIFMAGGVKCMNDPDHDDFMKSLTFLKGWPTHLLRETTKKCLFLYFKRGDVLVKDSQYSDWLIVVKSGSVAVLKKLKKVEAYEWKNGKEVKFVSEKAKRERQTHRQIWKKLVLPELNVPLKGQSENVEFDDYFSYFDDNGDPIPFTHPDAPADTQLSEQGEGRSQGTTRSGRKIWNFGSDESRPDTRKVSHVQLPQIVVSANKDRNPSGKGSKNLKPTPEGENVQVLPLATETPGTPPPPFTSQIRTINSELNNAIARKDPDDITEADLNPEFVHIQTLTKGRVFGLSDLVLGQQTSFCVVSNGADCLLISKQFYWDHMTDSLHRQLRMDLCPYPTQEELQSRLQVSVDWKAYKGAMMNKTLKRVQMRKGRPAH</sequence>
<dbReference type="SUPFAM" id="SSF51206">
    <property type="entry name" value="cAMP-binding domain-like"/>
    <property type="match status" value="2"/>
</dbReference>
<accession>A0ABM0ZUC1</accession>
<dbReference type="Pfam" id="PF00027">
    <property type="entry name" value="cNMP_binding"/>
    <property type="match status" value="1"/>
</dbReference>
<proteinExistence type="predicted"/>
<dbReference type="PANTHER" id="PTHR23011:SF28">
    <property type="entry name" value="CYCLIC NUCLEOTIDE-BINDING DOMAIN CONTAINING PROTEIN"/>
    <property type="match status" value="1"/>
</dbReference>
<keyword evidence="3" id="KW-1185">Reference proteome</keyword>
<feature type="region of interest" description="Disordered" evidence="1">
    <location>
        <begin position="197"/>
        <end position="275"/>
    </location>
</feature>
<feature type="compositionally biased region" description="Polar residues" evidence="1">
    <location>
        <begin position="208"/>
        <end position="223"/>
    </location>
</feature>
<evidence type="ECO:0000259" key="2">
    <source>
        <dbReference type="PROSITE" id="PS50042"/>
    </source>
</evidence>
<reference evidence="4" key="1">
    <citation type="submission" date="2025-08" db="UniProtKB">
        <authorList>
            <consortium name="RefSeq"/>
        </authorList>
    </citation>
    <scope>IDENTIFICATION</scope>
</reference>
<evidence type="ECO:0000313" key="3">
    <source>
        <dbReference type="Proteomes" id="UP000694888"/>
    </source>
</evidence>
<dbReference type="PROSITE" id="PS50042">
    <property type="entry name" value="CNMP_BINDING_3"/>
    <property type="match status" value="1"/>
</dbReference>
<dbReference type="InterPro" id="IPR018490">
    <property type="entry name" value="cNMP-bd_dom_sf"/>
</dbReference>
<dbReference type="PANTHER" id="PTHR23011">
    <property type="entry name" value="CYCLIC NUCLEOTIDE-BINDING DOMAIN CONTAINING PROTEIN"/>
    <property type="match status" value="1"/>
</dbReference>
<evidence type="ECO:0000313" key="4">
    <source>
        <dbReference type="RefSeq" id="XP_012934634.1"/>
    </source>
</evidence>
<evidence type="ECO:0000256" key="1">
    <source>
        <dbReference type="SAM" id="MobiDB-lite"/>
    </source>
</evidence>
<dbReference type="InterPro" id="IPR000595">
    <property type="entry name" value="cNMP-bd_dom"/>
</dbReference>
<protein>
    <submittedName>
        <fullName evidence="4">Uncharacterized protein LOC101860311</fullName>
    </submittedName>
</protein>
<dbReference type="Proteomes" id="UP000694888">
    <property type="component" value="Unplaced"/>
</dbReference>
<organism evidence="3 4">
    <name type="scientific">Aplysia californica</name>
    <name type="common">California sea hare</name>
    <dbReference type="NCBI Taxonomy" id="6500"/>
    <lineage>
        <taxon>Eukaryota</taxon>
        <taxon>Metazoa</taxon>
        <taxon>Spiralia</taxon>
        <taxon>Lophotrochozoa</taxon>
        <taxon>Mollusca</taxon>
        <taxon>Gastropoda</taxon>
        <taxon>Heterobranchia</taxon>
        <taxon>Euthyneura</taxon>
        <taxon>Tectipleura</taxon>
        <taxon>Aplysiida</taxon>
        <taxon>Aplysioidea</taxon>
        <taxon>Aplysiidae</taxon>
        <taxon>Aplysia</taxon>
    </lineage>
</organism>